<dbReference type="EMBL" id="JASSZA010000005">
    <property type="protein sequence ID" value="KAK2112217.1"/>
    <property type="molecule type" value="Genomic_DNA"/>
</dbReference>
<evidence type="ECO:0000313" key="3">
    <source>
        <dbReference type="Proteomes" id="UP001266305"/>
    </source>
</evidence>
<accession>A0ABQ9VS56</accession>
<sequence length="66" mass="6775">MTGSDVHGDRLSIQCAISPGQEQGQFASLKPAPSSASQSHEVAPGTTRMENVSLRLPAGQGLPSLS</sequence>
<feature type="region of interest" description="Disordered" evidence="1">
    <location>
        <begin position="22"/>
        <end position="66"/>
    </location>
</feature>
<evidence type="ECO:0000256" key="1">
    <source>
        <dbReference type="SAM" id="MobiDB-lite"/>
    </source>
</evidence>
<gene>
    <name evidence="2" type="ORF">P7K49_011964</name>
</gene>
<dbReference type="Proteomes" id="UP001266305">
    <property type="component" value="Unassembled WGS sequence"/>
</dbReference>
<comment type="caution">
    <text evidence="2">The sequence shown here is derived from an EMBL/GenBank/DDBJ whole genome shotgun (WGS) entry which is preliminary data.</text>
</comment>
<feature type="non-terminal residue" evidence="2">
    <location>
        <position position="66"/>
    </location>
</feature>
<evidence type="ECO:0000313" key="2">
    <source>
        <dbReference type="EMBL" id="KAK2112217.1"/>
    </source>
</evidence>
<name>A0ABQ9VS56_SAGOE</name>
<proteinExistence type="predicted"/>
<reference evidence="2 3" key="1">
    <citation type="submission" date="2023-05" db="EMBL/GenBank/DDBJ databases">
        <title>B98-5 Cell Line De Novo Hybrid Assembly: An Optical Mapping Approach.</title>
        <authorList>
            <person name="Kananen K."/>
            <person name="Auerbach J.A."/>
            <person name="Kautto E."/>
            <person name="Blachly J.S."/>
        </authorList>
    </citation>
    <scope>NUCLEOTIDE SEQUENCE [LARGE SCALE GENOMIC DNA]</scope>
    <source>
        <strain evidence="2">B95-8</strain>
        <tissue evidence="2">Cell line</tissue>
    </source>
</reference>
<organism evidence="2 3">
    <name type="scientific">Saguinus oedipus</name>
    <name type="common">Cotton-top tamarin</name>
    <name type="synonym">Oedipomidas oedipus</name>
    <dbReference type="NCBI Taxonomy" id="9490"/>
    <lineage>
        <taxon>Eukaryota</taxon>
        <taxon>Metazoa</taxon>
        <taxon>Chordata</taxon>
        <taxon>Craniata</taxon>
        <taxon>Vertebrata</taxon>
        <taxon>Euteleostomi</taxon>
        <taxon>Mammalia</taxon>
        <taxon>Eutheria</taxon>
        <taxon>Euarchontoglires</taxon>
        <taxon>Primates</taxon>
        <taxon>Haplorrhini</taxon>
        <taxon>Platyrrhini</taxon>
        <taxon>Cebidae</taxon>
        <taxon>Callitrichinae</taxon>
        <taxon>Saguinus</taxon>
    </lineage>
</organism>
<keyword evidence="3" id="KW-1185">Reference proteome</keyword>
<protein>
    <submittedName>
        <fullName evidence="2">Uncharacterized protein</fullName>
    </submittedName>
</protein>